<keyword evidence="3" id="KW-0010">Activator</keyword>
<evidence type="ECO:0000313" key="7">
    <source>
        <dbReference type="EMBL" id="ANY66872.1"/>
    </source>
</evidence>
<evidence type="ECO:0000256" key="4">
    <source>
        <dbReference type="ARBA" id="ARBA00023163"/>
    </source>
</evidence>
<dbReference type="InterPro" id="IPR018062">
    <property type="entry name" value="HTH_AraC-typ_CS"/>
</dbReference>
<dbReference type="PANTHER" id="PTHR46796">
    <property type="entry name" value="HTH-TYPE TRANSCRIPTIONAL ACTIVATOR RHAS-RELATED"/>
    <property type="match status" value="1"/>
</dbReference>
<dbReference type="Pfam" id="PF01497">
    <property type="entry name" value="Peripla_BP_2"/>
    <property type="match status" value="1"/>
</dbReference>
<dbReference type="SMART" id="SM00342">
    <property type="entry name" value="HTH_ARAC"/>
    <property type="match status" value="1"/>
</dbReference>
<dbReference type="InterPro" id="IPR018060">
    <property type="entry name" value="HTH_AraC"/>
</dbReference>
<dbReference type="GO" id="GO:0043565">
    <property type="term" value="F:sequence-specific DNA binding"/>
    <property type="evidence" value="ECO:0007669"/>
    <property type="project" value="InterPro"/>
</dbReference>
<feature type="domain" description="HTH araC/xylS-type" evidence="5">
    <location>
        <begin position="173"/>
        <end position="271"/>
    </location>
</feature>
<proteinExistence type="predicted"/>
<keyword evidence="1" id="KW-0805">Transcription regulation</keyword>
<evidence type="ECO:0000256" key="1">
    <source>
        <dbReference type="ARBA" id="ARBA00023015"/>
    </source>
</evidence>
<dbReference type="EMBL" id="CP016808">
    <property type="protein sequence ID" value="ANY66872.1"/>
    <property type="molecule type" value="Genomic_DNA"/>
</dbReference>
<dbReference type="PROSITE" id="PS01124">
    <property type="entry name" value="HTH_ARAC_FAMILY_2"/>
    <property type="match status" value="1"/>
</dbReference>
<accession>A0A1B2DGN3</accession>
<dbReference type="InterPro" id="IPR002491">
    <property type="entry name" value="ABC_transptr_periplasmic_BD"/>
</dbReference>
<dbReference type="RefSeq" id="WP_099518159.1">
    <property type="nucleotide sequence ID" value="NZ_CP016808.1"/>
</dbReference>
<dbReference type="PROSITE" id="PS00041">
    <property type="entry name" value="HTH_ARAC_FAMILY_1"/>
    <property type="match status" value="1"/>
</dbReference>
<dbReference type="InterPro" id="IPR020449">
    <property type="entry name" value="Tscrpt_reg_AraC-type_HTH"/>
</dbReference>
<dbReference type="PROSITE" id="PS50983">
    <property type="entry name" value="FE_B12_PBP"/>
    <property type="match status" value="1"/>
</dbReference>
<protein>
    <recommendedName>
        <fullName evidence="8">AraC family transcriptional regulator</fullName>
    </recommendedName>
</protein>
<keyword evidence="4" id="KW-0804">Transcription</keyword>
<organism evidence="7">
    <name type="scientific">Paenibacillus sp. BIHB 4019</name>
    <dbReference type="NCBI Taxonomy" id="1870819"/>
    <lineage>
        <taxon>Bacteria</taxon>
        <taxon>Bacillati</taxon>
        <taxon>Bacillota</taxon>
        <taxon>Bacilli</taxon>
        <taxon>Bacillales</taxon>
        <taxon>Paenibacillaceae</taxon>
        <taxon>Paenibacillus</taxon>
    </lineage>
</organism>
<dbReference type="GO" id="GO:0003700">
    <property type="term" value="F:DNA-binding transcription factor activity"/>
    <property type="evidence" value="ECO:0007669"/>
    <property type="project" value="InterPro"/>
</dbReference>
<reference evidence="7" key="1">
    <citation type="submission" date="2016-08" db="EMBL/GenBank/DDBJ databases">
        <title>Complete Genome Seqeunce of Paenibacillus sp. BIHB 4019 from tea rhizoplane.</title>
        <authorList>
            <person name="Thakur R."/>
            <person name="Swarnkar M.K."/>
            <person name="Gulati A."/>
        </authorList>
    </citation>
    <scope>NUCLEOTIDE SEQUENCE [LARGE SCALE GENOMIC DNA]</scope>
    <source>
        <strain evidence="7">BIHB4019</strain>
    </source>
</reference>
<dbReference type="Pfam" id="PF02311">
    <property type="entry name" value="AraC_binding"/>
    <property type="match status" value="1"/>
</dbReference>
<dbReference type="Gene3D" id="1.10.10.60">
    <property type="entry name" value="Homeodomain-like"/>
    <property type="match status" value="2"/>
</dbReference>
<keyword evidence="2" id="KW-0238">DNA-binding</keyword>
<evidence type="ECO:0000259" key="5">
    <source>
        <dbReference type="PROSITE" id="PS01124"/>
    </source>
</evidence>
<dbReference type="SUPFAM" id="SSF51215">
    <property type="entry name" value="Regulatory protein AraC"/>
    <property type="match status" value="1"/>
</dbReference>
<dbReference type="Pfam" id="PF12833">
    <property type="entry name" value="HTH_18"/>
    <property type="match status" value="1"/>
</dbReference>
<dbReference type="PRINTS" id="PR00032">
    <property type="entry name" value="HTHARAC"/>
</dbReference>
<dbReference type="SUPFAM" id="SSF46689">
    <property type="entry name" value="Homeodomain-like"/>
    <property type="match status" value="2"/>
</dbReference>
<dbReference type="InterPro" id="IPR009057">
    <property type="entry name" value="Homeodomain-like_sf"/>
</dbReference>
<dbReference type="InterPro" id="IPR037923">
    <property type="entry name" value="HTH-like"/>
</dbReference>
<dbReference type="AlphaFoldDB" id="A0A1B2DGN3"/>
<name>A0A1B2DGN3_9BACL</name>
<dbReference type="SUPFAM" id="SSF53807">
    <property type="entry name" value="Helical backbone' metal receptor"/>
    <property type="match status" value="1"/>
</dbReference>
<feature type="domain" description="Fe/B12 periplasmic-binding" evidence="6">
    <location>
        <begin position="275"/>
        <end position="530"/>
    </location>
</feature>
<evidence type="ECO:0000259" key="6">
    <source>
        <dbReference type="PROSITE" id="PS50983"/>
    </source>
</evidence>
<gene>
    <name evidence="7" type="ORF">BBD42_10635</name>
</gene>
<evidence type="ECO:0000256" key="2">
    <source>
        <dbReference type="ARBA" id="ARBA00023125"/>
    </source>
</evidence>
<dbReference type="Gene3D" id="3.40.50.1980">
    <property type="entry name" value="Nitrogenase molybdenum iron protein domain"/>
    <property type="match status" value="2"/>
</dbReference>
<evidence type="ECO:0000256" key="3">
    <source>
        <dbReference type="ARBA" id="ARBA00023159"/>
    </source>
</evidence>
<sequence>MSDEGNKPQLCHTIFYRLAAIQYRNVKNGQEQVLPTADEHIIMIVTGGTGTLYVNSEQHALGHGACFIFGPGTRMEFAAGGFEGGEEGLSFYYIAFDGIGAEPGKASFPCLGEVSCKPFSYCISELQALHDKREVEDELEAFRHAIRFQQLLLFIMQQNLSLRSESGERRAMEQSIAHIRQNFREELTVDRLADHAGIVRWRYSRLFKELTGEIPLHYLNGVRVEQAKKMLASTDERLFSIAQSVGYSNEYYFSRRFKQSVGLTPGQYRRHQRENIRVFAPFIEDYLLALGIRPIMQFSHDHWGRQEYLGLDDVPEFNVVTDNEATLSGFAPEFILMDTGIERWGMDKLASLAPSIQLSYKGEEWRTTLHSIADLLGKAEEVSPVIADYENKAAAAKAKLLRVVKRQTVACLRLSADRVQLYGGPDHGYTGPVLYRDLGLSPHALVEKLAKGLRFVELTMEELALLDADHLFITIDPTAGRQIELLHSPLWRSLPAVRSGSVHEVDFLSWMNYGVLSHHRKIDDVLRVLC</sequence>
<dbReference type="InterPro" id="IPR003313">
    <property type="entry name" value="AraC-bd"/>
</dbReference>
<dbReference type="InterPro" id="IPR050204">
    <property type="entry name" value="AraC_XylS_family_regulators"/>
</dbReference>
<evidence type="ECO:0008006" key="8">
    <source>
        <dbReference type="Google" id="ProtNLM"/>
    </source>
</evidence>